<accession>A0A0L6VGN8</accession>
<sequence>MPPAVGLLTGFEDFSTVCLHRKCLAAFSQNWLCLQTGRRKLQWTTSSHDHWAMKQIFKVPAEVGARSIGLSAPSTIPNTDTPSSIQQKKKKKKPQEWSAAQISWMKCEGRFKETRGCLILVWPNRSADLMLIDVDSNARHYSCCVTLASSHKNGRTDADTLTTMQMLLLRCGCSYYLCCICHSLQLEGTKVSKADQGILCIQNPMARGLGIAEAINNEKFDKKSDKKRKEMIRRVTFAITVQSSLLKSKFNGNTIKDSSSISNAWGQRGRQRRSRKTEAGYLSGCAIVYKNAEDRLFDRERDARLAVRLEKPEDGKEDTQSLAGSCRQTRLAVTRKGFDVSGFRVSLVHHFQIRGDWIRRCNCHFHYSSLRPKRTTTVNANDTGLISNLTIFYINQLYEWISEDHPINRSVSAEPTNEIDVKLDTFPTSGGRMGFQKTVNKVGILLGEEREGEELGLLYVMDCTSSPTMTIRYEGLYIPFCERVVGLTKRNKYHVQCNLSSAPPKKSETHPSMDPPRSPNLKAPTLCLGEGPASRRELGCNQFPGVSPNSSQVPTLRRCVALRGDEAALPQGTCASSPVSQSSLEPMAGDFFRPKKDLSRICRVQVTQREGGAGKPDGRFELCFSFFFLRNKTFAGKPTIYSENESALRSHFLVRVTLLRASRV</sequence>
<comment type="caution">
    <text evidence="2">The sequence shown here is derived from an EMBL/GenBank/DDBJ whole genome shotgun (WGS) entry which is preliminary data.</text>
</comment>
<keyword evidence="3" id="KW-1185">Reference proteome</keyword>
<protein>
    <submittedName>
        <fullName evidence="2">Uncharacterized protein</fullName>
    </submittedName>
</protein>
<feature type="region of interest" description="Disordered" evidence="1">
    <location>
        <begin position="499"/>
        <end position="520"/>
    </location>
</feature>
<reference evidence="2 3" key="1">
    <citation type="submission" date="2015-08" db="EMBL/GenBank/DDBJ databases">
        <title>Next Generation Sequencing and Analysis of the Genome of Puccinia sorghi L Schw, the Causal Agent of Maize Common Rust.</title>
        <authorList>
            <person name="Rochi L."/>
            <person name="Burguener G."/>
            <person name="Darino M."/>
            <person name="Turjanski A."/>
            <person name="Kreff E."/>
            <person name="Dieguez M.J."/>
            <person name="Sacco F."/>
        </authorList>
    </citation>
    <scope>NUCLEOTIDE SEQUENCE [LARGE SCALE GENOMIC DNA]</scope>
    <source>
        <strain evidence="2 3">RO10H11247</strain>
    </source>
</reference>
<feature type="region of interest" description="Disordered" evidence="1">
    <location>
        <begin position="70"/>
        <end position="97"/>
    </location>
</feature>
<evidence type="ECO:0000313" key="2">
    <source>
        <dbReference type="EMBL" id="KNZ59737.1"/>
    </source>
</evidence>
<dbReference type="VEuPathDB" id="FungiDB:VP01_1670g1"/>
<name>A0A0L6VGN8_9BASI</name>
<dbReference type="EMBL" id="LAVV01006471">
    <property type="protein sequence ID" value="KNZ59737.1"/>
    <property type="molecule type" value="Genomic_DNA"/>
</dbReference>
<dbReference type="AlphaFoldDB" id="A0A0L6VGN8"/>
<organism evidence="2 3">
    <name type="scientific">Puccinia sorghi</name>
    <dbReference type="NCBI Taxonomy" id="27349"/>
    <lineage>
        <taxon>Eukaryota</taxon>
        <taxon>Fungi</taxon>
        <taxon>Dikarya</taxon>
        <taxon>Basidiomycota</taxon>
        <taxon>Pucciniomycotina</taxon>
        <taxon>Pucciniomycetes</taxon>
        <taxon>Pucciniales</taxon>
        <taxon>Pucciniaceae</taxon>
        <taxon>Puccinia</taxon>
    </lineage>
</organism>
<proteinExistence type="predicted"/>
<evidence type="ECO:0000313" key="3">
    <source>
        <dbReference type="Proteomes" id="UP000037035"/>
    </source>
</evidence>
<evidence type="ECO:0000256" key="1">
    <source>
        <dbReference type="SAM" id="MobiDB-lite"/>
    </source>
</evidence>
<gene>
    <name evidence="2" type="ORF">VP01_1670g1</name>
</gene>
<feature type="compositionally biased region" description="Polar residues" evidence="1">
    <location>
        <begin position="72"/>
        <end position="86"/>
    </location>
</feature>
<dbReference type="Proteomes" id="UP000037035">
    <property type="component" value="Unassembled WGS sequence"/>
</dbReference>